<evidence type="ECO:0000313" key="4">
    <source>
        <dbReference type="Proteomes" id="UP000541810"/>
    </source>
</evidence>
<evidence type="ECO:0000313" key="3">
    <source>
        <dbReference type="EMBL" id="MBB6430304.1"/>
    </source>
</evidence>
<evidence type="ECO:0000256" key="2">
    <source>
        <dbReference type="SAM" id="Phobius"/>
    </source>
</evidence>
<dbReference type="RefSeq" id="WP_184677825.1">
    <property type="nucleotide sequence ID" value="NZ_JACHGY010000001.1"/>
</dbReference>
<feature type="transmembrane region" description="Helical" evidence="2">
    <location>
        <begin position="55"/>
        <end position="80"/>
    </location>
</feature>
<feature type="transmembrane region" description="Helical" evidence="2">
    <location>
        <begin position="92"/>
        <end position="112"/>
    </location>
</feature>
<comment type="caution">
    <text evidence="3">The sequence shown here is derived from an EMBL/GenBank/DDBJ whole genome shotgun (WGS) entry which is preliminary data.</text>
</comment>
<keyword evidence="4" id="KW-1185">Reference proteome</keyword>
<organism evidence="3 4">
    <name type="scientific">Algisphaera agarilytica</name>
    <dbReference type="NCBI Taxonomy" id="1385975"/>
    <lineage>
        <taxon>Bacteria</taxon>
        <taxon>Pseudomonadati</taxon>
        <taxon>Planctomycetota</taxon>
        <taxon>Phycisphaerae</taxon>
        <taxon>Phycisphaerales</taxon>
        <taxon>Phycisphaeraceae</taxon>
        <taxon>Algisphaera</taxon>
    </lineage>
</organism>
<dbReference type="AlphaFoldDB" id="A0A7X0LKX9"/>
<keyword evidence="2" id="KW-1133">Transmembrane helix</keyword>
<keyword evidence="2" id="KW-0812">Transmembrane</keyword>
<accession>A0A7X0LKX9</accession>
<sequence>MSETADLNETTDRIKPEIQKQGSRVEEWDRKRPVRSEWNQRPRRPRRLGVLPTKAVRTAAFGIISLSIFACGALCLLAVWDYANEGVPWRALSSLGIVAATMGAFAFVNELFGEAEKTDATIMGGAA</sequence>
<reference evidence="3 4" key="1">
    <citation type="submission" date="2020-08" db="EMBL/GenBank/DDBJ databases">
        <title>Genomic Encyclopedia of Type Strains, Phase IV (KMG-IV): sequencing the most valuable type-strain genomes for metagenomic binning, comparative biology and taxonomic classification.</title>
        <authorList>
            <person name="Goeker M."/>
        </authorList>
    </citation>
    <scope>NUCLEOTIDE SEQUENCE [LARGE SCALE GENOMIC DNA]</scope>
    <source>
        <strain evidence="3 4">DSM 103725</strain>
    </source>
</reference>
<keyword evidence="2" id="KW-0472">Membrane</keyword>
<dbReference type="EMBL" id="JACHGY010000001">
    <property type="protein sequence ID" value="MBB6430304.1"/>
    <property type="molecule type" value="Genomic_DNA"/>
</dbReference>
<feature type="region of interest" description="Disordered" evidence="1">
    <location>
        <begin position="1"/>
        <end position="43"/>
    </location>
</feature>
<gene>
    <name evidence="3" type="ORF">HNQ40_002110</name>
</gene>
<dbReference type="Proteomes" id="UP000541810">
    <property type="component" value="Unassembled WGS sequence"/>
</dbReference>
<protein>
    <submittedName>
        <fullName evidence="3">Uncharacterized protein</fullName>
    </submittedName>
</protein>
<feature type="compositionally biased region" description="Basic and acidic residues" evidence="1">
    <location>
        <begin position="10"/>
        <end position="40"/>
    </location>
</feature>
<name>A0A7X0LKX9_9BACT</name>
<evidence type="ECO:0000256" key="1">
    <source>
        <dbReference type="SAM" id="MobiDB-lite"/>
    </source>
</evidence>
<proteinExistence type="predicted"/>